<dbReference type="Proteomes" id="UP001287286">
    <property type="component" value="Unassembled WGS sequence"/>
</dbReference>
<evidence type="ECO:0000256" key="1">
    <source>
        <dbReference type="SAM" id="MobiDB-lite"/>
    </source>
</evidence>
<evidence type="ECO:0000313" key="2">
    <source>
        <dbReference type="EMBL" id="KAK4070018.1"/>
    </source>
</evidence>
<reference evidence="2 3" key="1">
    <citation type="journal article" date="2024" name="Microbiol. Resour. Announc.">
        <title>Genome annotations for the ascomycete fungi Trichoderma harzianum, Trichoderma aggressivum, and Purpureocillium lilacinum.</title>
        <authorList>
            <person name="Beijen E.P.W."/>
            <person name="Ohm R.A."/>
        </authorList>
    </citation>
    <scope>NUCLEOTIDE SEQUENCE [LARGE SCALE GENOMIC DNA]</scope>
    <source>
        <strain evidence="2 3">CBS 150709</strain>
    </source>
</reference>
<sequence>MPTTVVRQESGRRCLGNTTRLRRETLVGLRPGAKMAVHVSEAIGRLELENGLSETKLNEKQQCRDFEVGVAPKTDSEVGAGLPACHSRPQERPYPSLRGGPGRLLAALDSSAEAPSLATGVDGALARSAGPLTTLAGAPSAGALREKLGSAPSPNQARGTQRSTPLGVLTAYFQLPYTTPPSKPNDVMTVDEALASLLRDYETGVKERQSARIRRDRELEKSQRRSLKCIDESAASDVAKREADRDELLARVTDFEKQLLALYQDLADSETQCTEARDSVNARRRNEAELFEANKLQLLQERAAEDAVYRSALQEDIVPSPRSLARLRQPDIVQDRLISRDRHRLSGATLAADSSTPEQGVEAS</sequence>
<accession>A0ABR0BDP6</accession>
<organism evidence="2 3">
    <name type="scientific">Purpureocillium lilacinum</name>
    <name type="common">Paecilomyces lilacinus</name>
    <dbReference type="NCBI Taxonomy" id="33203"/>
    <lineage>
        <taxon>Eukaryota</taxon>
        <taxon>Fungi</taxon>
        <taxon>Dikarya</taxon>
        <taxon>Ascomycota</taxon>
        <taxon>Pezizomycotina</taxon>
        <taxon>Sordariomycetes</taxon>
        <taxon>Hypocreomycetidae</taxon>
        <taxon>Hypocreales</taxon>
        <taxon>Ophiocordycipitaceae</taxon>
        <taxon>Purpureocillium</taxon>
    </lineage>
</organism>
<protein>
    <submittedName>
        <fullName evidence="2">Uncharacterized protein</fullName>
    </submittedName>
</protein>
<feature type="region of interest" description="Disordered" evidence="1">
    <location>
        <begin position="344"/>
        <end position="364"/>
    </location>
</feature>
<name>A0ABR0BDP6_PURLI</name>
<proteinExistence type="predicted"/>
<evidence type="ECO:0000313" key="3">
    <source>
        <dbReference type="Proteomes" id="UP001287286"/>
    </source>
</evidence>
<gene>
    <name evidence="2" type="ORF">Purlil1_13583</name>
</gene>
<comment type="caution">
    <text evidence="2">The sequence shown here is derived from an EMBL/GenBank/DDBJ whole genome shotgun (WGS) entry which is preliminary data.</text>
</comment>
<keyword evidence="3" id="KW-1185">Reference proteome</keyword>
<feature type="region of interest" description="Disordered" evidence="1">
    <location>
        <begin position="74"/>
        <end position="102"/>
    </location>
</feature>
<dbReference type="EMBL" id="JAWRVI010000250">
    <property type="protein sequence ID" value="KAK4070018.1"/>
    <property type="molecule type" value="Genomic_DNA"/>
</dbReference>